<feature type="signal peptide" evidence="1">
    <location>
        <begin position="1"/>
        <end position="17"/>
    </location>
</feature>
<name>A0A9P1MYP5_9PELO</name>
<evidence type="ECO:0000256" key="1">
    <source>
        <dbReference type="SAM" id="SignalP"/>
    </source>
</evidence>
<accession>A0A9P1MYP5</accession>
<protein>
    <submittedName>
        <fullName evidence="2">Uncharacterized protein</fullName>
    </submittedName>
</protein>
<dbReference type="Proteomes" id="UP001152747">
    <property type="component" value="Unassembled WGS sequence"/>
</dbReference>
<keyword evidence="3" id="KW-1185">Reference proteome</keyword>
<evidence type="ECO:0000313" key="3">
    <source>
        <dbReference type="Proteomes" id="UP001152747"/>
    </source>
</evidence>
<keyword evidence="1" id="KW-0732">Signal</keyword>
<sequence length="115" mass="13067">MLILSIIFLVFALKLDAGVIPTSTSTTPTFNVTFELEKIAESCLTVAEYNELGRRSYSMQIFAQLHTYKLITVAQFGTLNSVMRKMLGFSQYRGTYRMRPIQDINKTMSAVEEKP</sequence>
<feature type="chain" id="PRO_5040494745" evidence="1">
    <location>
        <begin position="18"/>
        <end position="115"/>
    </location>
</feature>
<dbReference type="EMBL" id="CANHGI010000002">
    <property type="protein sequence ID" value="CAI5443678.1"/>
    <property type="molecule type" value="Genomic_DNA"/>
</dbReference>
<reference evidence="2" key="1">
    <citation type="submission" date="2022-11" db="EMBL/GenBank/DDBJ databases">
        <authorList>
            <person name="Kikuchi T."/>
        </authorList>
    </citation>
    <scope>NUCLEOTIDE SEQUENCE</scope>
    <source>
        <strain evidence="2">PS1010</strain>
    </source>
</reference>
<comment type="caution">
    <text evidence="2">The sequence shown here is derived from an EMBL/GenBank/DDBJ whole genome shotgun (WGS) entry which is preliminary data.</text>
</comment>
<gene>
    <name evidence="2" type="ORF">CAMP_LOCUS6315</name>
</gene>
<dbReference type="AlphaFoldDB" id="A0A9P1MYP5"/>
<proteinExistence type="predicted"/>
<evidence type="ECO:0000313" key="2">
    <source>
        <dbReference type="EMBL" id="CAI5443678.1"/>
    </source>
</evidence>
<organism evidence="2 3">
    <name type="scientific">Caenorhabditis angaria</name>
    <dbReference type="NCBI Taxonomy" id="860376"/>
    <lineage>
        <taxon>Eukaryota</taxon>
        <taxon>Metazoa</taxon>
        <taxon>Ecdysozoa</taxon>
        <taxon>Nematoda</taxon>
        <taxon>Chromadorea</taxon>
        <taxon>Rhabditida</taxon>
        <taxon>Rhabditina</taxon>
        <taxon>Rhabditomorpha</taxon>
        <taxon>Rhabditoidea</taxon>
        <taxon>Rhabditidae</taxon>
        <taxon>Peloderinae</taxon>
        <taxon>Caenorhabditis</taxon>
    </lineage>
</organism>